<name>A0A4Y2KQP2_ARAVE</name>
<keyword evidence="1" id="KW-1133">Transmembrane helix</keyword>
<organism evidence="2 3">
    <name type="scientific">Araneus ventricosus</name>
    <name type="common">Orbweaver spider</name>
    <name type="synonym">Epeira ventricosa</name>
    <dbReference type="NCBI Taxonomy" id="182803"/>
    <lineage>
        <taxon>Eukaryota</taxon>
        <taxon>Metazoa</taxon>
        <taxon>Ecdysozoa</taxon>
        <taxon>Arthropoda</taxon>
        <taxon>Chelicerata</taxon>
        <taxon>Arachnida</taxon>
        <taxon>Araneae</taxon>
        <taxon>Araneomorphae</taxon>
        <taxon>Entelegynae</taxon>
        <taxon>Araneoidea</taxon>
        <taxon>Araneidae</taxon>
        <taxon>Araneus</taxon>
    </lineage>
</organism>
<protein>
    <submittedName>
        <fullName evidence="2">Uncharacterized protein</fullName>
    </submittedName>
</protein>
<feature type="transmembrane region" description="Helical" evidence="1">
    <location>
        <begin position="80"/>
        <end position="103"/>
    </location>
</feature>
<sequence length="104" mass="11163">MGLPLNLASPHRAIQSSTLRAKWGYRTQHKEGFVLRASAAGAGGCSEAGPVYDASIVITLSPYPTLWTFRAHCLISAKTLVGLAALKYLFLFLPALVCPVFPFA</sequence>
<dbReference type="EMBL" id="BGPR01004907">
    <property type="protein sequence ID" value="GBN04701.1"/>
    <property type="molecule type" value="Genomic_DNA"/>
</dbReference>
<evidence type="ECO:0000313" key="3">
    <source>
        <dbReference type="Proteomes" id="UP000499080"/>
    </source>
</evidence>
<keyword evidence="1" id="KW-0812">Transmembrane</keyword>
<accession>A0A4Y2KQP2</accession>
<comment type="caution">
    <text evidence="2">The sequence shown here is derived from an EMBL/GenBank/DDBJ whole genome shotgun (WGS) entry which is preliminary data.</text>
</comment>
<keyword evidence="3" id="KW-1185">Reference proteome</keyword>
<keyword evidence="1" id="KW-0472">Membrane</keyword>
<evidence type="ECO:0000256" key="1">
    <source>
        <dbReference type="SAM" id="Phobius"/>
    </source>
</evidence>
<proteinExistence type="predicted"/>
<reference evidence="2 3" key="1">
    <citation type="journal article" date="2019" name="Sci. Rep.">
        <title>Orb-weaving spider Araneus ventricosus genome elucidates the spidroin gene catalogue.</title>
        <authorList>
            <person name="Kono N."/>
            <person name="Nakamura H."/>
            <person name="Ohtoshi R."/>
            <person name="Moran D.A.P."/>
            <person name="Shinohara A."/>
            <person name="Yoshida Y."/>
            <person name="Fujiwara M."/>
            <person name="Mori M."/>
            <person name="Tomita M."/>
            <person name="Arakawa K."/>
        </authorList>
    </citation>
    <scope>NUCLEOTIDE SEQUENCE [LARGE SCALE GENOMIC DNA]</scope>
</reference>
<gene>
    <name evidence="2" type="ORF">AVEN_242890_1</name>
</gene>
<dbReference type="Proteomes" id="UP000499080">
    <property type="component" value="Unassembled WGS sequence"/>
</dbReference>
<dbReference type="AlphaFoldDB" id="A0A4Y2KQP2"/>
<evidence type="ECO:0000313" key="2">
    <source>
        <dbReference type="EMBL" id="GBN04701.1"/>
    </source>
</evidence>